<sequence length="216" mass="25177">MPLLEGGENTPYVFIGDEGFALHNNLLRPFGGTHLDLRKKIFNYRLSRARRYVECAFVATNMPNRKVVIAGAAFIFMYLLTEDRKSRKRRWWKTNLYKRRSSLLVELKSQHISGQYKNFTRMSPTDFEYLLTIIAPKISRQDTIMRSAISPQDRLALTLRFLATGDSFTSLQYTFRISKQSMSCIVPEVCEAIIKALKENIKVSFTYFYLFIKITN</sequence>
<dbReference type="AlphaFoldDB" id="A0A922M924"/>
<organism evidence="1 2">
    <name type="scientific">Spodoptera exigua</name>
    <name type="common">Beet armyworm</name>
    <name type="synonym">Noctua fulgens</name>
    <dbReference type="NCBI Taxonomy" id="7107"/>
    <lineage>
        <taxon>Eukaryota</taxon>
        <taxon>Metazoa</taxon>
        <taxon>Ecdysozoa</taxon>
        <taxon>Arthropoda</taxon>
        <taxon>Hexapoda</taxon>
        <taxon>Insecta</taxon>
        <taxon>Pterygota</taxon>
        <taxon>Neoptera</taxon>
        <taxon>Endopterygota</taxon>
        <taxon>Lepidoptera</taxon>
        <taxon>Glossata</taxon>
        <taxon>Ditrysia</taxon>
        <taxon>Noctuoidea</taxon>
        <taxon>Noctuidae</taxon>
        <taxon>Amphipyrinae</taxon>
        <taxon>Spodoptera</taxon>
    </lineage>
</organism>
<protein>
    <recommendedName>
        <fullName evidence="3">DDE Tnp4 domain-containing protein</fullName>
    </recommendedName>
</protein>
<accession>A0A922M924</accession>
<comment type="caution">
    <text evidence="1">The sequence shown here is derived from an EMBL/GenBank/DDBJ whole genome shotgun (WGS) entry which is preliminary data.</text>
</comment>
<dbReference type="EMBL" id="JACEFF010000700">
    <property type="protein sequence ID" value="KAH9632637.1"/>
    <property type="molecule type" value="Genomic_DNA"/>
</dbReference>
<name>A0A922M924_SPOEX</name>
<proteinExistence type="predicted"/>
<gene>
    <name evidence="1" type="ORF">HF086_004755</name>
</gene>
<evidence type="ECO:0008006" key="3">
    <source>
        <dbReference type="Google" id="ProtNLM"/>
    </source>
</evidence>
<evidence type="ECO:0000313" key="2">
    <source>
        <dbReference type="Proteomes" id="UP000814243"/>
    </source>
</evidence>
<evidence type="ECO:0000313" key="1">
    <source>
        <dbReference type="EMBL" id="KAH9632637.1"/>
    </source>
</evidence>
<dbReference type="Proteomes" id="UP000814243">
    <property type="component" value="Unassembled WGS sequence"/>
</dbReference>
<reference evidence="1" key="1">
    <citation type="journal article" date="2021" name="G3 (Bethesda)">
        <title>Genome and transcriptome analysis of the beet armyworm Spodoptera exigua reveals targets for pest control. .</title>
        <authorList>
            <person name="Simon S."/>
            <person name="Breeschoten T."/>
            <person name="Jansen H.J."/>
            <person name="Dirks R.P."/>
            <person name="Schranz M.E."/>
            <person name="Ros V.I.D."/>
        </authorList>
    </citation>
    <scope>NUCLEOTIDE SEQUENCE</scope>
    <source>
        <strain evidence="1">TB_SE_WUR_2020</strain>
    </source>
</reference>